<keyword evidence="3" id="KW-1185">Reference proteome</keyword>
<gene>
    <name evidence="2" type="ORF">ACJRO7_025860</name>
</gene>
<feature type="compositionally biased region" description="Basic residues" evidence="1">
    <location>
        <begin position="119"/>
        <end position="130"/>
    </location>
</feature>
<protein>
    <submittedName>
        <fullName evidence="2">Uncharacterized protein</fullName>
    </submittedName>
</protein>
<dbReference type="EMBL" id="JBJKBG010000006">
    <property type="protein sequence ID" value="KAL3736996.1"/>
    <property type="molecule type" value="Genomic_DNA"/>
</dbReference>
<organism evidence="2 3">
    <name type="scientific">Eucalyptus globulus</name>
    <name type="common">Tasmanian blue gum</name>
    <dbReference type="NCBI Taxonomy" id="34317"/>
    <lineage>
        <taxon>Eukaryota</taxon>
        <taxon>Viridiplantae</taxon>
        <taxon>Streptophyta</taxon>
        <taxon>Embryophyta</taxon>
        <taxon>Tracheophyta</taxon>
        <taxon>Spermatophyta</taxon>
        <taxon>Magnoliopsida</taxon>
        <taxon>eudicotyledons</taxon>
        <taxon>Gunneridae</taxon>
        <taxon>Pentapetalae</taxon>
        <taxon>rosids</taxon>
        <taxon>malvids</taxon>
        <taxon>Myrtales</taxon>
        <taxon>Myrtaceae</taxon>
        <taxon>Myrtoideae</taxon>
        <taxon>Eucalypteae</taxon>
        <taxon>Eucalyptus</taxon>
    </lineage>
</organism>
<accession>A0ABD3KAF9</accession>
<proteinExistence type="predicted"/>
<reference evidence="2 3" key="1">
    <citation type="submission" date="2024-11" db="EMBL/GenBank/DDBJ databases">
        <title>Chromosome-level genome assembly of Eucalyptus globulus Labill. provides insights into its genome evolution.</title>
        <authorList>
            <person name="Li X."/>
        </authorList>
    </citation>
    <scope>NUCLEOTIDE SEQUENCE [LARGE SCALE GENOMIC DNA]</scope>
    <source>
        <strain evidence="2">CL2024</strain>
        <tissue evidence="2">Fresh tender leaves</tissue>
    </source>
</reference>
<evidence type="ECO:0000313" key="3">
    <source>
        <dbReference type="Proteomes" id="UP001634007"/>
    </source>
</evidence>
<evidence type="ECO:0000256" key="1">
    <source>
        <dbReference type="SAM" id="MobiDB-lite"/>
    </source>
</evidence>
<dbReference type="Proteomes" id="UP001634007">
    <property type="component" value="Unassembled WGS sequence"/>
</dbReference>
<comment type="caution">
    <text evidence="2">The sequence shown here is derived from an EMBL/GenBank/DDBJ whole genome shotgun (WGS) entry which is preliminary data.</text>
</comment>
<evidence type="ECO:0000313" key="2">
    <source>
        <dbReference type="EMBL" id="KAL3736996.1"/>
    </source>
</evidence>
<name>A0ABD3KAF9_EUCGL</name>
<sequence length="130" mass="15033">MARTKKTTHQKTKTERREISLRPIHDKINDGLSRAHDRERGIDGEARWEKKAPKEASLAKWSSDEIQLPTRDKTRGPTAAAANRRRRRLLLVLLLLLLHGATAREAEGTRGKLRNSTPRQRRTQPCRRRC</sequence>
<feature type="compositionally biased region" description="Basic and acidic residues" evidence="1">
    <location>
        <begin position="12"/>
        <end position="54"/>
    </location>
</feature>
<feature type="compositionally biased region" description="Basic residues" evidence="1">
    <location>
        <begin position="1"/>
        <end position="11"/>
    </location>
</feature>
<feature type="region of interest" description="Disordered" evidence="1">
    <location>
        <begin position="1"/>
        <end position="83"/>
    </location>
</feature>
<dbReference type="AlphaFoldDB" id="A0ABD3KAF9"/>
<feature type="region of interest" description="Disordered" evidence="1">
    <location>
        <begin position="104"/>
        <end position="130"/>
    </location>
</feature>